<dbReference type="AlphaFoldDB" id="A0A3M7Q005"/>
<accession>A0A3M7Q005</accession>
<evidence type="ECO:0000313" key="2">
    <source>
        <dbReference type="EMBL" id="RNA04439.1"/>
    </source>
</evidence>
<evidence type="ECO:0000256" key="1">
    <source>
        <dbReference type="SAM" id="MobiDB-lite"/>
    </source>
</evidence>
<feature type="compositionally biased region" description="Polar residues" evidence="1">
    <location>
        <begin position="73"/>
        <end position="91"/>
    </location>
</feature>
<organism evidence="2 3">
    <name type="scientific">Brachionus plicatilis</name>
    <name type="common">Marine rotifer</name>
    <name type="synonym">Brachionus muelleri</name>
    <dbReference type="NCBI Taxonomy" id="10195"/>
    <lineage>
        <taxon>Eukaryota</taxon>
        <taxon>Metazoa</taxon>
        <taxon>Spiralia</taxon>
        <taxon>Gnathifera</taxon>
        <taxon>Rotifera</taxon>
        <taxon>Eurotatoria</taxon>
        <taxon>Monogononta</taxon>
        <taxon>Pseudotrocha</taxon>
        <taxon>Ploima</taxon>
        <taxon>Brachionidae</taxon>
        <taxon>Brachionus</taxon>
    </lineage>
</organism>
<gene>
    <name evidence="2" type="ORF">BpHYR1_052032</name>
</gene>
<keyword evidence="3" id="KW-1185">Reference proteome</keyword>
<name>A0A3M7Q005_BRAPC</name>
<dbReference type="EMBL" id="REGN01008109">
    <property type="protein sequence ID" value="RNA04439.1"/>
    <property type="molecule type" value="Genomic_DNA"/>
</dbReference>
<proteinExistence type="predicted"/>
<dbReference type="Proteomes" id="UP000276133">
    <property type="component" value="Unassembled WGS sequence"/>
</dbReference>
<evidence type="ECO:0000313" key="3">
    <source>
        <dbReference type="Proteomes" id="UP000276133"/>
    </source>
</evidence>
<comment type="caution">
    <text evidence="2">The sequence shown here is derived from an EMBL/GenBank/DDBJ whole genome shotgun (WGS) entry which is preliminary data.</text>
</comment>
<protein>
    <submittedName>
        <fullName evidence="2">Uncharacterized protein</fullName>
    </submittedName>
</protein>
<dbReference type="OrthoDB" id="10158383at2759"/>
<sequence length="248" mass="28857">MDETLELLSIIATALFGTSIGTKKVVEDVVVPKSWFEHYLKIMETTDQHVVWNKTSEQNFRRQVQQNRRETRTLTTQTSDIGPPKSCSTPTTKQVREWYNDHNRIEGQPKKVLIEEVNPTAPRADNTFVDLIRQVRFKMPNTSSQHNSGQKIETINPYPILFVSPPDKFDPKRTDVRQWIKDFDMFIESNNINSQKLNIVIAHLDHETRKIIENSQFSLNEDTAYAELKTLLSQLYGRKTTPNLELKR</sequence>
<feature type="region of interest" description="Disordered" evidence="1">
    <location>
        <begin position="65"/>
        <end position="91"/>
    </location>
</feature>
<reference evidence="2 3" key="1">
    <citation type="journal article" date="2018" name="Sci. Rep.">
        <title>Genomic signatures of local adaptation to the degree of environmental predictability in rotifers.</title>
        <authorList>
            <person name="Franch-Gras L."/>
            <person name="Hahn C."/>
            <person name="Garcia-Roger E.M."/>
            <person name="Carmona M.J."/>
            <person name="Serra M."/>
            <person name="Gomez A."/>
        </authorList>
    </citation>
    <scope>NUCLEOTIDE SEQUENCE [LARGE SCALE GENOMIC DNA]</scope>
    <source>
        <strain evidence="2">HYR1</strain>
    </source>
</reference>